<dbReference type="RefSeq" id="WP_234969949.1">
    <property type="nucleotide sequence ID" value="NZ_FUXC01000007.1"/>
</dbReference>
<accession>A0A1T4NT28</accession>
<dbReference type="AlphaFoldDB" id="A0A1T4NT28"/>
<feature type="transmembrane region" description="Helical" evidence="1">
    <location>
        <begin position="207"/>
        <end position="229"/>
    </location>
</feature>
<feature type="transmembrane region" description="Helical" evidence="1">
    <location>
        <begin position="265"/>
        <end position="284"/>
    </location>
</feature>
<protein>
    <submittedName>
        <fullName evidence="2">Putative membrane protein</fullName>
    </submittedName>
</protein>
<keyword evidence="1" id="KW-0472">Membrane</keyword>
<feature type="transmembrane region" description="Helical" evidence="1">
    <location>
        <begin position="52"/>
        <end position="72"/>
    </location>
</feature>
<feature type="transmembrane region" description="Helical" evidence="1">
    <location>
        <begin position="84"/>
        <end position="103"/>
    </location>
</feature>
<keyword evidence="1" id="KW-0812">Transmembrane</keyword>
<evidence type="ECO:0000313" key="2">
    <source>
        <dbReference type="EMBL" id="SJZ82307.1"/>
    </source>
</evidence>
<dbReference type="PANTHER" id="PTHR37308:SF1">
    <property type="entry name" value="POLYPRENYL-PHOSPHATE TRANSPORTER"/>
    <property type="match status" value="1"/>
</dbReference>
<proteinExistence type="predicted"/>
<dbReference type="InterPro" id="IPR007163">
    <property type="entry name" value="VCA0040-like"/>
</dbReference>
<organism evidence="2 3">
    <name type="scientific">Treponema berlinense</name>
    <dbReference type="NCBI Taxonomy" id="225004"/>
    <lineage>
        <taxon>Bacteria</taxon>
        <taxon>Pseudomonadati</taxon>
        <taxon>Spirochaetota</taxon>
        <taxon>Spirochaetia</taxon>
        <taxon>Spirochaetales</taxon>
        <taxon>Treponemataceae</taxon>
        <taxon>Treponema</taxon>
    </lineage>
</organism>
<dbReference type="Proteomes" id="UP000190395">
    <property type="component" value="Unassembled WGS sequence"/>
</dbReference>
<dbReference type="STRING" id="225004.SAMN02745152_01310"/>
<name>A0A1T4NT28_9SPIR</name>
<evidence type="ECO:0000313" key="3">
    <source>
        <dbReference type="Proteomes" id="UP000190395"/>
    </source>
</evidence>
<dbReference type="EMBL" id="FUXC01000007">
    <property type="protein sequence ID" value="SJZ82307.1"/>
    <property type="molecule type" value="Genomic_DNA"/>
</dbReference>
<sequence length="298" mass="31821">MVQLLFIGIAIGMANVIPGVSGSTMAVVFNIYDRFVNAITLNIKKLIENRRFVIPVVGGMALGVLLFSKLITVLYENFPVQTDYFFTGLIIGSIPMLFSFMTKKQDGQKFTAKKTISVVICALAGFAVLIGFGLLGSDVDTAKEISKSLPQWTFPLALHIFAAGFVGAIAMIIPGISGSLLMLIMGVYPIVMKSIPALFVPSQTLRAFFLLLPNGIGVLAGLLCGAWIVKTFLRIAPNQTYAVIFGLIAGSAIQLFPGIKGISGVLSGIACLLCALTGIFLAYFSSKVTAKEETEKSF</sequence>
<keyword evidence="3" id="KW-1185">Reference proteome</keyword>
<feature type="transmembrane region" description="Helical" evidence="1">
    <location>
        <begin position="115"/>
        <end position="136"/>
    </location>
</feature>
<feature type="transmembrane region" description="Helical" evidence="1">
    <location>
        <begin position="6"/>
        <end position="32"/>
    </location>
</feature>
<feature type="transmembrane region" description="Helical" evidence="1">
    <location>
        <begin position="180"/>
        <end position="201"/>
    </location>
</feature>
<keyword evidence="1" id="KW-1133">Transmembrane helix</keyword>
<feature type="transmembrane region" description="Helical" evidence="1">
    <location>
        <begin position="241"/>
        <end position="259"/>
    </location>
</feature>
<dbReference type="GeneID" id="303367548"/>
<gene>
    <name evidence="2" type="ORF">SAMN02745152_01310</name>
</gene>
<reference evidence="2 3" key="1">
    <citation type="submission" date="2017-02" db="EMBL/GenBank/DDBJ databases">
        <authorList>
            <person name="Peterson S.W."/>
        </authorList>
    </citation>
    <scope>NUCLEOTIDE SEQUENCE [LARGE SCALE GENOMIC DNA]</scope>
    <source>
        <strain evidence="2 3">ATCC BAA-909</strain>
    </source>
</reference>
<dbReference type="PANTHER" id="PTHR37308">
    <property type="entry name" value="INTEGRAL MEMBRANE PROTEIN"/>
    <property type="match status" value="1"/>
</dbReference>
<dbReference type="Pfam" id="PF04018">
    <property type="entry name" value="VCA0040-like"/>
    <property type="match status" value="1"/>
</dbReference>
<evidence type="ECO:0000256" key="1">
    <source>
        <dbReference type="SAM" id="Phobius"/>
    </source>
</evidence>
<feature type="transmembrane region" description="Helical" evidence="1">
    <location>
        <begin position="156"/>
        <end position="173"/>
    </location>
</feature>